<gene>
    <name evidence="16" type="ORF">PAUS00366_LOCUS4386</name>
    <name evidence="17" type="ORF">PAUS00366_LOCUS4388</name>
</gene>
<evidence type="ECO:0000256" key="13">
    <source>
        <dbReference type="SAM" id="Phobius"/>
    </source>
</evidence>
<dbReference type="GO" id="GO:0006641">
    <property type="term" value="P:triglyceride metabolic process"/>
    <property type="evidence" value="ECO:0007669"/>
    <property type="project" value="TreeGrafter"/>
</dbReference>
<keyword evidence="4 11" id="KW-0808">Transferase</keyword>
<evidence type="ECO:0000256" key="9">
    <source>
        <dbReference type="ARBA" id="ARBA00043149"/>
    </source>
</evidence>
<evidence type="ECO:0000256" key="2">
    <source>
        <dbReference type="ARBA" id="ARBA00009156"/>
    </source>
</evidence>
<dbReference type="GO" id="GO:0046167">
    <property type="term" value="P:glycerol-3-phosphate biosynthetic process"/>
    <property type="evidence" value="ECO:0007669"/>
    <property type="project" value="TreeGrafter"/>
</dbReference>
<evidence type="ECO:0000256" key="7">
    <source>
        <dbReference type="ARBA" id="ARBA00022798"/>
    </source>
</evidence>
<evidence type="ECO:0000259" key="15">
    <source>
        <dbReference type="Pfam" id="PF02782"/>
    </source>
</evidence>
<evidence type="ECO:0000313" key="16">
    <source>
        <dbReference type="EMBL" id="CAE0711634.1"/>
    </source>
</evidence>
<keyword evidence="8" id="KW-0067">ATP-binding</keyword>
<dbReference type="InterPro" id="IPR018483">
    <property type="entry name" value="Carb_kinase_FGGY_CS"/>
</dbReference>
<name>A0A6U9WPL6_9STRA</name>
<dbReference type="GO" id="GO:0005739">
    <property type="term" value="C:mitochondrion"/>
    <property type="evidence" value="ECO:0007669"/>
    <property type="project" value="TreeGrafter"/>
</dbReference>
<keyword evidence="5" id="KW-0547">Nucleotide-binding</keyword>
<evidence type="ECO:0000256" key="1">
    <source>
        <dbReference type="ARBA" id="ARBA00005190"/>
    </source>
</evidence>
<dbReference type="GO" id="GO:0004370">
    <property type="term" value="F:glycerol kinase activity"/>
    <property type="evidence" value="ECO:0007669"/>
    <property type="project" value="UniProtKB-EC"/>
</dbReference>
<dbReference type="NCBIfam" id="NF000756">
    <property type="entry name" value="PRK00047.1"/>
    <property type="match status" value="1"/>
</dbReference>
<dbReference type="InterPro" id="IPR043129">
    <property type="entry name" value="ATPase_NBD"/>
</dbReference>
<dbReference type="EC" id="2.7.1.30" evidence="3"/>
<feature type="compositionally biased region" description="Low complexity" evidence="12">
    <location>
        <begin position="81"/>
        <end position="103"/>
    </location>
</feature>
<evidence type="ECO:0000256" key="8">
    <source>
        <dbReference type="ARBA" id="ARBA00022840"/>
    </source>
</evidence>
<dbReference type="PROSITE" id="PS00445">
    <property type="entry name" value="FGGY_KINASES_2"/>
    <property type="match status" value="1"/>
</dbReference>
<dbReference type="SUPFAM" id="SSF53067">
    <property type="entry name" value="Actin-like ATPase domain"/>
    <property type="match status" value="2"/>
</dbReference>
<comment type="catalytic activity">
    <reaction evidence="10">
        <text>glycerol + ATP = sn-glycerol 3-phosphate + ADP + H(+)</text>
        <dbReference type="Rhea" id="RHEA:21644"/>
        <dbReference type="ChEBI" id="CHEBI:15378"/>
        <dbReference type="ChEBI" id="CHEBI:17754"/>
        <dbReference type="ChEBI" id="CHEBI:30616"/>
        <dbReference type="ChEBI" id="CHEBI:57597"/>
        <dbReference type="ChEBI" id="CHEBI:456216"/>
        <dbReference type="EC" id="2.7.1.30"/>
    </reaction>
</comment>
<dbReference type="GO" id="GO:0005524">
    <property type="term" value="F:ATP binding"/>
    <property type="evidence" value="ECO:0007669"/>
    <property type="project" value="UniProtKB-KW"/>
</dbReference>
<evidence type="ECO:0000256" key="6">
    <source>
        <dbReference type="ARBA" id="ARBA00022777"/>
    </source>
</evidence>
<dbReference type="PANTHER" id="PTHR10196">
    <property type="entry name" value="SUGAR KINASE"/>
    <property type="match status" value="1"/>
</dbReference>
<comment type="similarity">
    <text evidence="2 11">Belongs to the FGGY kinase family.</text>
</comment>
<evidence type="ECO:0000256" key="10">
    <source>
        <dbReference type="ARBA" id="ARBA00052101"/>
    </source>
</evidence>
<evidence type="ECO:0000256" key="5">
    <source>
        <dbReference type="ARBA" id="ARBA00022741"/>
    </source>
</evidence>
<evidence type="ECO:0000256" key="12">
    <source>
        <dbReference type="SAM" id="MobiDB-lite"/>
    </source>
</evidence>
<keyword evidence="7" id="KW-0319">Glycerol metabolism</keyword>
<feature type="region of interest" description="Disordered" evidence="12">
    <location>
        <begin position="79"/>
        <end position="107"/>
    </location>
</feature>
<dbReference type="InterPro" id="IPR018484">
    <property type="entry name" value="FGGY_N"/>
</dbReference>
<dbReference type="PANTHER" id="PTHR10196:SF69">
    <property type="entry name" value="GLYCEROL KINASE"/>
    <property type="match status" value="1"/>
</dbReference>
<sequence length="678" mass="73667">MFGEKKVNTAPTNDVDVDVDVDTVRVNLEVLSETSTSSASSKLELIGAIDQGTSSSRFLLFTKEGKIAAWAQKETTQLFPSSNSNSNIETTTTSTTEDNSNNTVGWHEHDPMEIWGTVVACIKAVVDALDREVELQRNSKRNSKGGNVALFTGYSISAIGITNQRETTVAWNATTGRPYYNAIVWDDTRTVSIASHIASGDDDRLREKTGLPLASYFAGTKVRWLLDNVKALKKDLAGQPEVVRFGTIDTWILYQLTGTPCASQPKAVVEDGASSRNYNYNVGGLFVTDVSNASRWLFLDLVEVNWDETLVKEVCGPHKVPMTALPQIRASSEVYATLQKESTGIDKLSGVPVSAILGDQQAALFGQVAFEAGEAKNTYGTGMFLMMNTGTKPIPSTHGLLTTIAYKINNEVVYALEGSVSHSGSTIQWLRDQLGIIKSASDSEELASNHNDGLYMVPAFAGLFAPHWRPDARGCVVGITAAHHKGHIVRAALEAAAYQARELFEAIKADSNVRLKALKVDGGGSHNKLLMQFQADMIDAPVVIPRVQETTAMGAAFAAGLAVGVWRDTQEIKTLWNQAKIFVPLMSEGKREHNWKGWKKAIKRSLDWVETEEEEDFVDASEWIDVNDSAKSIKTTTDEDPSPPIGNRFGVVISLVLASAVAGGAGYLLGRNSSTSRR</sequence>
<protein>
    <recommendedName>
        <fullName evidence="3">glycerol kinase</fullName>
        <ecNumber evidence="3">2.7.1.30</ecNumber>
    </recommendedName>
    <alternativeName>
        <fullName evidence="9">ATP:glycerol 3-phosphotransferase</fullName>
    </alternativeName>
</protein>
<accession>A0A6U9WPL6</accession>
<comment type="pathway">
    <text evidence="1">Polyol metabolism; glycerol degradation via glycerol kinase pathway; sn-glycerol 3-phosphate from glycerol: step 1/1.</text>
</comment>
<evidence type="ECO:0000313" key="17">
    <source>
        <dbReference type="EMBL" id="CAE0711636.1"/>
    </source>
</evidence>
<evidence type="ECO:0000259" key="14">
    <source>
        <dbReference type="Pfam" id="PF00370"/>
    </source>
</evidence>
<dbReference type="NCBIfam" id="TIGR01311">
    <property type="entry name" value="glycerol_kin"/>
    <property type="match status" value="1"/>
</dbReference>
<keyword evidence="13" id="KW-1133">Transmembrane helix</keyword>
<evidence type="ECO:0000256" key="11">
    <source>
        <dbReference type="RuleBase" id="RU003733"/>
    </source>
</evidence>
<dbReference type="CDD" id="cd07769">
    <property type="entry name" value="ASKHA_NBD_FGGY_GK"/>
    <property type="match status" value="1"/>
</dbReference>
<dbReference type="EMBL" id="HBIX01005508">
    <property type="protein sequence ID" value="CAE0711634.1"/>
    <property type="molecule type" value="Transcribed_RNA"/>
</dbReference>
<dbReference type="FunFam" id="3.30.420.40:FF:000007">
    <property type="entry name" value="Glycerol kinase"/>
    <property type="match status" value="1"/>
</dbReference>
<dbReference type="UniPathway" id="UPA00618">
    <property type="reaction ID" value="UER00672"/>
</dbReference>
<reference evidence="16" key="1">
    <citation type="submission" date="2021-01" db="EMBL/GenBank/DDBJ databases">
        <authorList>
            <person name="Corre E."/>
            <person name="Pelletier E."/>
            <person name="Niang G."/>
            <person name="Scheremetjew M."/>
            <person name="Finn R."/>
            <person name="Kale V."/>
            <person name="Holt S."/>
            <person name="Cochrane G."/>
            <person name="Meng A."/>
            <person name="Brown T."/>
            <person name="Cohen L."/>
        </authorList>
    </citation>
    <scope>NUCLEOTIDE SEQUENCE</scope>
    <source>
        <strain evidence="16">10249 10 AB</strain>
    </source>
</reference>
<dbReference type="EMBL" id="HBIX01005510">
    <property type="protein sequence ID" value="CAE0711636.1"/>
    <property type="molecule type" value="Transcribed_RNA"/>
</dbReference>
<dbReference type="Pfam" id="PF02782">
    <property type="entry name" value="FGGY_C"/>
    <property type="match status" value="1"/>
</dbReference>
<dbReference type="Pfam" id="PF00370">
    <property type="entry name" value="FGGY_N"/>
    <property type="match status" value="1"/>
</dbReference>
<keyword evidence="6 11" id="KW-0418">Kinase</keyword>
<keyword evidence="13" id="KW-0472">Membrane</keyword>
<feature type="domain" description="Carbohydrate kinase FGGY C-terminal" evidence="15">
    <location>
        <begin position="376"/>
        <end position="562"/>
    </location>
</feature>
<dbReference type="AlphaFoldDB" id="A0A6U9WPL6"/>
<proteinExistence type="inferred from homology"/>
<evidence type="ECO:0000256" key="3">
    <source>
        <dbReference type="ARBA" id="ARBA00012099"/>
    </source>
</evidence>
<organism evidence="16">
    <name type="scientific">Pseudo-nitzschia australis</name>
    <dbReference type="NCBI Taxonomy" id="44445"/>
    <lineage>
        <taxon>Eukaryota</taxon>
        <taxon>Sar</taxon>
        <taxon>Stramenopiles</taxon>
        <taxon>Ochrophyta</taxon>
        <taxon>Bacillariophyta</taxon>
        <taxon>Bacillariophyceae</taxon>
        <taxon>Bacillariophycidae</taxon>
        <taxon>Bacillariales</taxon>
        <taxon>Bacillariaceae</taxon>
        <taxon>Pseudo-nitzschia</taxon>
    </lineage>
</organism>
<evidence type="ECO:0000256" key="4">
    <source>
        <dbReference type="ARBA" id="ARBA00022679"/>
    </source>
</evidence>
<dbReference type="InterPro" id="IPR018485">
    <property type="entry name" value="FGGY_C"/>
</dbReference>
<feature type="domain" description="Carbohydrate kinase FGGY N-terminal" evidence="14">
    <location>
        <begin position="46"/>
        <end position="366"/>
    </location>
</feature>
<dbReference type="InterPro" id="IPR005999">
    <property type="entry name" value="Glycerol_kin"/>
</dbReference>
<feature type="transmembrane region" description="Helical" evidence="13">
    <location>
        <begin position="649"/>
        <end position="669"/>
    </location>
</feature>
<keyword evidence="13" id="KW-0812">Transmembrane</keyword>
<dbReference type="GO" id="GO:0019563">
    <property type="term" value="P:glycerol catabolic process"/>
    <property type="evidence" value="ECO:0007669"/>
    <property type="project" value="UniProtKB-UniPathway"/>
</dbReference>
<dbReference type="Gene3D" id="3.30.420.40">
    <property type="match status" value="2"/>
</dbReference>